<feature type="compositionally biased region" description="Polar residues" evidence="4">
    <location>
        <begin position="66"/>
        <end position="104"/>
    </location>
</feature>
<evidence type="ECO:0000256" key="3">
    <source>
        <dbReference type="PROSITE-ProRule" id="PRU00023"/>
    </source>
</evidence>
<dbReference type="OrthoDB" id="194358at2759"/>
<organism evidence="6">
    <name type="scientific">Naegleria gruberi</name>
    <name type="common">Amoeba</name>
    <dbReference type="NCBI Taxonomy" id="5762"/>
    <lineage>
        <taxon>Eukaryota</taxon>
        <taxon>Discoba</taxon>
        <taxon>Heterolobosea</taxon>
        <taxon>Tetramitia</taxon>
        <taxon>Eutetramitia</taxon>
        <taxon>Vahlkampfiidae</taxon>
        <taxon>Naegleria</taxon>
    </lineage>
</organism>
<accession>D2V1M6</accession>
<dbReference type="Pfam" id="PF12796">
    <property type="entry name" value="Ank_2"/>
    <property type="match status" value="1"/>
</dbReference>
<proteinExistence type="predicted"/>
<dbReference type="InParanoid" id="D2V1M6"/>
<dbReference type="AlphaFoldDB" id="D2V1M6"/>
<name>D2V1M6_NAEGR</name>
<feature type="compositionally biased region" description="Low complexity" evidence="4">
    <location>
        <begin position="135"/>
        <end position="155"/>
    </location>
</feature>
<keyword evidence="6" id="KW-1185">Reference proteome</keyword>
<reference evidence="5 6" key="1">
    <citation type="journal article" date="2010" name="Cell">
        <title>The genome of Naegleria gruberi illuminates early eukaryotic versatility.</title>
        <authorList>
            <person name="Fritz-Laylin L.K."/>
            <person name="Prochnik S.E."/>
            <person name="Ginger M.L."/>
            <person name="Dacks J.B."/>
            <person name="Carpenter M.L."/>
            <person name="Field M.C."/>
            <person name="Kuo A."/>
            <person name="Paredez A."/>
            <person name="Chapman J."/>
            <person name="Pham J."/>
            <person name="Shu S."/>
            <person name="Neupane R."/>
            <person name="Cipriano M."/>
            <person name="Mancuso J."/>
            <person name="Tu H."/>
            <person name="Salamov A."/>
            <person name="Lindquist E."/>
            <person name="Shapiro H."/>
            <person name="Lucas S."/>
            <person name="Grigoriev I.V."/>
            <person name="Cande W.Z."/>
            <person name="Fulton C."/>
            <person name="Rokhsar D.S."/>
            <person name="Dawson S.C."/>
        </authorList>
    </citation>
    <scope>NUCLEOTIDE SEQUENCE [LARGE SCALE GENOMIC DNA]</scope>
    <source>
        <strain evidence="5 6">NEG-M</strain>
    </source>
</reference>
<keyword evidence="1" id="KW-0677">Repeat</keyword>
<evidence type="ECO:0000256" key="4">
    <source>
        <dbReference type="SAM" id="MobiDB-lite"/>
    </source>
</evidence>
<gene>
    <name evidence="5" type="ORF">NAEGRDRAFT_62630</name>
</gene>
<dbReference type="PANTHER" id="PTHR24198">
    <property type="entry name" value="ANKYRIN REPEAT AND PROTEIN KINASE DOMAIN-CONTAINING PROTEIN"/>
    <property type="match status" value="1"/>
</dbReference>
<dbReference type="STRING" id="5762.D2V1M6"/>
<feature type="repeat" description="ANK" evidence="3">
    <location>
        <begin position="323"/>
        <end position="355"/>
    </location>
</feature>
<keyword evidence="2 3" id="KW-0040">ANK repeat</keyword>
<evidence type="ECO:0000313" key="5">
    <source>
        <dbReference type="EMBL" id="EFC49339.1"/>
    </source>
</evidence>
<dbReference type="KEGG" id="ngr:NAEGRDRAFT_62630"/>
<dbReference type="PROSITE" id="PS50088">
    <property type="entry name" value="ANK_REPEAT"/>
    <property type="match status" value="1"/>
</dbReference>
<dbReference type="EMBL" id="GG738848">
    <property type="protein sequence ID" value="EFC49339.1"/>
    <property type="molecule type" value="Genomic_DNA"/>
</dbReference>
<evidence type="ECO:0000313" key="6">
    <source>
        <dbReference type="Proteomes" id="UP000006671"/>
    </source>
</evidence>
<feature type="region of interest" description="Disordered" evidence="4">
    <location>
        <begin position="118"/>
        <end position="184"/>
    </location>
</feature>
<dbReference type="InterPro" id="IPR002110">
    <property type="entry name" value="Ankyrin_rpt"/>
</dbReference>
<sequence length="414" mass="46382">MSRYNDPNYYPTSTTTSSWNLFKQTFMNGKPKKKKVTSGTATKPSTSSSTSSSGLNNPGVRASLPNPHNSNRYSDDSSSTGESPTVPTALESSHSTPTLPFQRNHSMTDFALENQEKYEGYEDSEPVFATEEETPLSSSSNSSSSALAGSESPQSLSYQQRPLPPIPSNPSLSNLDECSTPTTPGLDALVDAVVDVVETAEDETETEPFEDVSDMTQIKPSMLYHYVLRKFVKNIDGYDDHTCSDMFDEFITQYLEMCAKLKEEGNEEMKEFFSWTDKEVRKLRDKEKPRSFLLHQCAKYNRSSLIFLLVSKYKCNIMAPDESESTPLHYACNHRGYDAISILCQLKSKINIRDKFGKSPLQLLFNKAFIDEEIGDLQSAQHGASEKIKDKTSQTPKQLATENDLTVSFVKRKK</sequence>
<protein>
    <submittedName>
        <fullName evidence="5">Predicted protein</fullName>
    </submittedName>
</protein>
<dbReference type="RefSeq" id="XP_002682083.1">
    <property type="nucleotide sequence ID" value="XM_002682037.1"/>
</dbReference>
<dbReference type="VEuPathDB" id="AmoebaDB:NAEGRDRAFT_62630"/>
<evidence type="ECO:0000256" key="2">
    <source>
        <dbReference type="ARBA" id="ARBA00023043"/>
    </source>
</evidence>
<dbReference type="SUPFAM" id="SSF48403">
    <property type="entry name" value="Ankyrin repeat"/>
    <property type="match status" value="1"/>
</dbReference>
<dbReference type="GeneID" id="8850009"/>
<dbReference type="Proteomes" id="UP000006671">
    <property type="component" value="Unassembled WGS sequence"/>
</dbReference>
<dbReference type="PANTHER" id="PTHR24198:SF165">
    <property type="entry name" value="ANKYRIN REPEAT-CONTAINING PROTEIN-RELATED"/>
    <property type="match status" value="1"/>
</dbReference>
<dbReference type="InterPro" id="IPR036770">
    <property type="entry name" value="Ankyrin_rpt-contain_sf"/>
</dbReference>
<feature type="compositionally biased region" description="Low complexity" evidence="4">
    <location>
        <begin position="37"/>
        <end position="53"/>
    </location>
</feature>
<feature type="region of interest" description="Disordered" evidence="4">
    <location>
        <begin position="26"/>
        <end position="104"/>
    </location>
</feature>
<dbReference type="Gene3D" id="1.25.40.20">
    <property type="entry name" value="Ankyrin repeat-containing domain"/>
    <property type="match status" value="1"/>
</dbReference>
<feature type="compositionally biased region" description="Acidic residues" evidence="4">
    <location>
        <begin position="121"/>
        <end position="134"/>
    </location>
</feature>
<evidence type="ECO:0000256" key="1">
    <source>
        <dbReference type="ARBA" id="ARBA00022737"/>
    </source>
</evidence>